<dbReference type="EMBL" id="AUSU01007990">
    <property type="protein sequence ID" value="EPS59895.1"/>
    <property type="molecule type" value="Genomic_DNA"/>
</dbReference>
<dbReference type="GO" id="GO:0004842">
    <property type="term" value="F:ubiquitin-protein transferase activity"/>
    <property type="evidence" value="ECO:0007669"/>
    <property type="project" value="InterPro"/>
</dbReference>
<keyword evidence="2" id="KW-0539">Nucleus</keyword>
<comment type="caution">
    <text evidence="4">The sequence shown here is derived from an EMBL/GenBank/DDBJ whole genome shotgun (WGS) entry which is preliminary data.</text>
</comment>
<evidence type="ECO:0000256" key="1">
    <source>
        <dbReference type="ARBA" id="ARBA00004123"/>
    </source>
</evidence>
<dbReference type="Proteomes" id="UP000015453">
    <property type="component" value="Unassembled WGS sequence"/>
</dbReference>
<evidence type="ECO:0000259" key="3">
    <source>
        <dbReference type="Pfam" id="PF13934"/>
    </source>
</evidence>
<dbReference type="AlphaFoldDB" id="S8BZC8"/>
<evidence type="ECO:0000313" key="4">
    <source>
        <dbReference type="EMBL" id="EPS59895.1"/>
    </source>
</evidence>
<feature type="non-terminal residue" evidence="4">
    <location>
        <position position="1"/>
    </location>
</feature>
<dbReference type="GO" id="GO:0005634">
    <property type="term" value="C:nucleus"/>
    <property type="evidence" value="ECO:0007669"/>
    <property type="project" value="UniProtKB-SubCell"/>
</dbReference>
<dbReference type="PANTHER" id="PTHR47358">
    <property type="entry name" value="E3 UBIQUITIN-PROTEIN LIGASE HOS1"/>
    <property type="match status" value="1"/>
</dbReference>
<feature type="domain" description="ELYS-like" evidence="3">
    <location>
        <begin position="1"/>
        <end position="143"/>
    </location>
</feature>
<dbReference type="PANTHER" id="PTHR47358:SF2">
    <property type="entry name" value="E3 UBIQUITIN-PROTEIN LIGASE HOS1"/>
    <property type="match status" value="1"/>
</dbReference>
<proteinExistence type="predicted"/>
<name>S8BZC8_9LAMI</name>
<organism evidence="4 5">
    <name type="scientific">Genlisea aurea</name>
    <dbReference type="NCBI Taxonomy" id="192259"/>
    <lineage>
        <taxon>Eukaryota</taxon>
        <taxon>Viridiplantae</taxon>
        <taxon>Streptophyta</taxon>
        <taxon>Embryophyta</taxon>
        <taxon>Tracheophyta</taxon>
        <taxon>Spermatophyta</taxon>
        <taxon>Magnoliopsida</taxon>
        <taxon>eudicotyledons</taxon>
        <taxon>Gunneridae</taxon>
        <taxon>Pentapetalae</taxon>
        <taxon>asterids</taxon>
        <taxon>lamiids</taxon>
        <taxon>Lamiales</taxon>
        <taxon>Lentibulariaceae</taxon>
        <taxon>Genlisea</taxon>
    </lineage>
</organism>
<dbReference type="InterPro" id="IPR025151">
    <property type="entry name" value="ELYS_dom"/>
</dbReference>
<reference evidence="4 5" key="1">
    <citation type="journal article" date="2013" name="BMC Genomics">
        <title>The miniature genome of a carnivorous plant Genlisea aurea contains a low number of genes and short non-coding sequences.</title>
        <authorList>
            <person name="Leushkin E.V."/>
            <person name="Sutormin R.A."/>
            <person name="Nabieva E.R."/>
            <person name="Penin A.A."/>
            <person name="Kondrashov A.S."/>
            <person name="Logacheva M.D."/>
        </authorList>
    </citation>
    <scope>NUCLEOTIDE SEQUENCE [LARGE SCALE GENOMIC DNA]</scope>
</reference>
<comment type="subcellular location">
    <subcellularLocation>
        <location evidence="1">Nucleus</location>
    </subcellularLocation>
</comment>
<dbReference type="OrthoDB" id="20729at2759"/>
<dbReference type="Pfam" id="PF13934">
    <property type="entry name" value="ELYS"/>
    <property type="match status" value="1"/>
</dbReference>
<dbReference type="GO" id="GO:0016567">
    <property type="term" value="P:protein ubiquitination"/>
    <property type="evidence" value="ECO:0007669"/>
    <property type="project" value="InterPro"/>
</dbReference>
<gene>
    <name evidence="4" type="ORF">M569_14909</name>
</gene>
<accession>S8BZC8</accession>
<protein>
    <recommendedName>
        <fullName evidence="3">ELYS-like domain-containing protein</fullName>
    </recommendedName>
</protein>
<evidence type="ECO:0000256" key="2">
    <source>
        <dbReference type="ARBA" id="ARBA00023242"/>
    </source>
</evidence>
<evidence type="ECO:0000313" key="5">
    <source>
        <dbReference type="Proteomes" id="UP000015453"/>
    </source>
</evidence>
<sequence>EAIHLLPEMAGSNIHPKIARVLLERENPEASLLALRLSGVDWDCVSSTSLEEAVTVVRVRMECGLMTEAFMYQRMICTKLRDKKQMDQHNEVLQDRPQDWPLWLEVLVTEICCLCIRRNMVDRMIELPWNSDEEKHLHKTLLDYATADQASTAGSLLVVFYLQRYRYAEAYEVDALLQTLEEGFLSKCQEEVLAHKIKSRNYWRKQIVEQSVHLLPDVLQQELKKVKFGVKTGSSPASAKTRSPD</sequence>
<feature type="non-terminal residue" evidence="4">
    <location>
        <position position="245"/>
    </location>
</feature>
<dbReference type="InterPro" id="IPR044718">
    <property type="entry name" value="HOS1"/>
</dbReference>
<keyword evidence="5" id="KW-1185">Reference proteome</keyword>